<accession>A0ABS6RX34</accession>
<name>A0ABS6RX34_9BACT</name>
<protein>
    <submittedName>
        <fullName evidence="1">DUF3568 family protein</fullName>
    </submittedName>
</protein>
<dbReference type="RefSeq" id="WP_218251814.1">
    <property type="nucleotide sequence ID" value="NZ_JABXWD010000080.1"/>
</dbReference>
<dbReference type="Proteomes" id="UP001196980">
    <property type="component" value="Unassembled WGS sequence"/>
</dbReference>
<evidence type="ECO:0000313" key="1">
    <source>
        <dbReference type="EMBL" id="MBV6341187.1"/>
    </source>
</evidence>
<evidence type="ECO:0000313" key="2">
    <source>
        <dbReference type="Proteomes" id="UP001196980"/>
    </source>
</evidence>
<gene>
    <name evidence="1" type="ORF">HWQ67_06275</name>
</gene>
<dbReference type="InterPro" id="IPR021952">
    <property type="entry name" value="Flpp3-like"/>
</dbReference>
<dbReference type="Pfam" id="PF12092">
    <property type="entry name" value="DUF3568"/>
    <property type="match status" value="1"/>
</dbReference>
<comment type="caution">
    <text evidence="1">The sequence shown here is derived from an EMBL/GenBank/DDBJ whole genome shotgun (WGS) entry which is preliminary data.</text>
</comment>
<dbReference type="EMBL" id="JABXWD010000080">
    <property type="protein sequence ID" value="MBV6341187.1"/>
    <property type="molecule type" value="Genomic_DNA"/>
</dbReference>
<organism evidence="1 2">
    <name type="scientific">Candidatus Magnetobacterium casense</name>
    <dbReference type="NCBI Taxonomy" id="1455061"/>
    <lineage>
        <taxon>Bacteria</taxon>
        <taxon>Pseudomonadati</taxon>
        <taxon>Nitrospirota</taxon>
        <taxon>Thermodesulfovibrionia</taxon>
        <taxon>Thermodesulfovibrionales</taxon>
        <taxon>Candidatus Magnetobacteriaceae</taxon>
        <taxon>Candidatus Magnetobacterium</taxon>
    </lineage>
</organism>
<sequence>MLNRTIKMLMLVVLVIQLCGCVAAVVGAGAGVGTYAFVSGKLNYTFDKPVLVVHDATVRALKGMKMSITEDRSDKIAAVVKSKFADGEGVHIEINSQTDQTSTISIRVGVFGDEKRSLAILDEIKKKL</sequence>
<reference evidence="1 2" key="1">
    <citation type="journal article" date="2020" name="J Geophys Res Biogeosci">
        <title>Magnetotaxis as an Adaptation to Enable Bacterial Shuttling of Microbial Sulfur and Sulfur Cycling Across Aquatic Oxic#Anoxic Interfaces.</title>
        <authorList>
            <person name="Li J."/>
            <person name="Liu P."/>
            <person name="Wang J."/>
            <person name="Roberts A.P."/>
            <person name="Pan Y."/>
        </authorList>
    </citation>
    <scope>NUCLEOTIDE SEQUENCE [LARGE SCALE GENOMIC DNA]</scope>
    <source>
        <strain evidence="1 2">MYR-1_YQ</strain>
    </source>
</reference>
<proteinExistence type="predicted"/>
<keyword evidence="2" id="KW-1185">Reference proteome</keyword>